<evidence type="ECO:0000256" key="4">
    <source>
        <dbReference type="SAM" id="MobiDB-lite"/>
    </source>
</evidence>
<evidence type="ECO:0000256" key="3">
    <source>
        <dbReference type="ARBA" id="ARBA00022801"/>
    </source>
</evidence>
<protein>
    <recommendedName>
        <fullName evidence="5">Ubiquitin-like protease family profile domain-containing protein</fullName>
    </recommendedName>
</protein>
<dbReference type="GO" id="GO:0008234">
    <property type="term" value="F:cysteine-type peptidase activity"/>
    <property type="evidence" value="ECO:0007669"/>
    <property type="project" value="InterPro"/>
</dbReference>
<feature type="domain" description="Ubiquitin-like protease family profile" evidence="5">
    <location>
        <begin position="544"/>
        <end position="695"/>
    </location>
</feature>
<proteinExistence type="inferred from homology"/>
<dbReference type="PROSITE" id="PS50600">
    <property type="entry name" value="ULP_PROTEASE"/>
    <property type="match status" value="1"/>
</dbReference>
<dbReference type="GO" id="GO:0019783">
    <property type="term" value="F:ubiquitin-like protein peptidase activity"/>
    <property type="evidence" value="ECO:0007669"/>
    <property type="project" value="UniProtKB-ARBA"/>
</dbReference>
<dbReference type="EMBL" id="JARKIE010000028">
    <property type="protein sequence ID" value="KAJ7697854.1"/>
    <property type="molecule type" value="Genomic_DNA"/>
</dbReference>
<accession>A0AAD7GPI1</accession>
<reference evidence="6" key="1">
    <citation type="submission" date="2023-03" db="EMBL/GenBank/DDBJ databases">
        <title>Massive genome expansion in bonnet fungi (Mycena s.s.) driven by repeated elements and novel gene families across ecological guilds.</title>
        <authorList>
            <consortium name="Lawrence Berkeley National Laboratory"/>
            <person name="Harder C.B."/>
            <person name="Miyauchi S."/>
            <person name="Viragh M."/>
            <person name="Kuo A."/>
            <person name="Thoen E."/>
            <person name="Andreopoulos B."/>
            <person name="Lu D."/>
            <person name="Skrede I."/>
            <person name="Drula E."/>
            <person name="Henrissat B."/>
            <person name="Morin E."/>
            <person name="Kohler A."/>
            <person name="Barry K."/>
            <person name="LaButti K."/>
            <person name="Morin E."/>
            <person name="Salamov A."/>
            <person name="Lipzen A."/>
            <person name="Mereny Z."/>
            <person name="Hegedus B."/>
            <person name="Baldrian P."/>
            <person name="Stursova M."/>
            <person name="Weitz H."/>
            <person name="Taylor A."/>
            <person name="Grigoriev I.V."/>
            <person name="Nagy L.G."/>
            <person name="Martin F."/>
            <person name="Kauserud H."/>
        </authorList>
    </citation>
    <scope>NUCLEOTIDE SEQUENCE</scope>
    <source>
        <strain evidence="6">CBHHK067</strain>
    </source>
</reference>
<evidence type="ECO:0000313" key="7">
    <source>
        <dbReference type="Proteomes" id="UP001221757"/>
    </source>
</evidence>
<organism evidence="6 7">
    <name type="scientific">Mycena rosella</name>
    <name type="common">Pink bonnet</name>
    <name type="synonym">Agaricus rosellus</name>
    <dbReference type="NCBI Taxonomy" id="1033263"/>
    <lineage>
        <taxon>Eukaryota</taxon>
        <taxon>Fungi</taxon>
        <taxon>Dikarya</taxon>
        <taxon>Basidiomycota</taxon>
        <taxon>Agaricomycotina</taxon>
        <taxon>Agaricomycetes</taxon>
        <taxon>Agaricomycetidae</taxon>
        <taxon>Agaricales</taxon>
        <taxon>Marasmiineae</taxon>
        <taxon>Mycenaceae</taxon>
        <taxon>Mycena</taxon>
    </lineage>
</organism>
<evidence type="ECO:0000313" key="6">
    <source>
        <dbReference type="EMBL" id="KAJ7697854.1"/>
    </source>
</evidence>
<evidence type="ECO:0000256" key="1">
    <source>
        <dbReference type="ARBA" id="ARBA00005234"/>
    </source>
</evidence>
<gene>
    <name evidence="6" type="ORF">B0H17DRAFT_1130134</name>
</gene>
<dbReference type="Gene3D" id="3.40.395.10">
    <property type="entry name" value="Adenoviral Proteinase, Chain A"/>
    <property type="match status" value="1"/>
</dbReference>
<comment type="caution">
    <text evidence="6">The sequence shown here is derived from an EMBL/GenBank/DDBJ whole genome shotgun (WGS) entry which is preliminary data.</text>
</comment>
<dbReference type="SUPFAM" id="SSF54001">
    <property type="entry name" value="Cysteine proteinases"/>
    <property type="match status" value="1"/>
</dbReference>
<dbReference type="InterPro" id="IPR003653">
    <property type="entry name" value="Peptidase_C48_C"/>
</dbReference>
<keyword evidence="2" id="KW-0645">Protease</keyword>
<keyword evidence="7" id="KW-1185">Reference proteome</keyword>
<dbReference type="InterPro" id="IPR038765">
    <property type="entry name" value="Papain-like_cys_pep_sf"/>
</dbReference>
<dbReference type="Proteomes" id="UP001221757">
    <property type="component" value="Unassembled WGS sequence"/>
</dbReference>
<feature type="region of interest" description="Disordered" evidence="4">
    <location>
        <begin position="164"/>
        <end position="208"/>
    </location>
</feature>
<evidence type="ECO:0000259" key="5">
    <source>
        <dbReference type="PROSITE" id="PS50600"/>
    </source>
</evidence>
<keyword evidence="3" id="KW-0378">Hydrolase</keyword>
<dbReference type="AlphaFoldDB" id="A0AAD7GPI1"/>
<dbReference type="GO" id="GO:0006508">
    <property type="term" value="P:proteolysis"/>
    <property type="evidence" value="ECO:0007669"/>
    <property type="project" value="UniProtKB-KW"/>
</dbReference>
<comment type="similarity">
    <text evidence="1">Belongs to the peptidase C48 family.</text>
</comment>
<name>A0AAD7GPI1_MYCRO</name>
<evidence type="ECO:0000256" key="2">
    <source>
        <dbReference type="ARBA" id="ARBA00022670"/>
    </source>
</evidence>
<sequence>MPGWVVEHYTDIGMQPNQSRDGSWNTNNWTESAFKIFDSVFLLTRQNKRIDRLASIILNEFLPYYQYWRSRDRNPPEDVIELHFNAYTHDNNYAVEVVLGGQAVMFPKKTAGQLKQKKQKSDDEERKDFYKVLGQLADADAEECAGSTMLEPAFTPPVGGVLDGFANMGRTSGRPPNSTPLQGGRSHEATHSPRFSKKPGRPSVGRLGPRSLFPVTIKGVLPPPQPNINDGELWDEEHQVGTGKVERWGPLAYTMRSEEMDTWATVFNYSELAQRAGWVFLCCAPVSITADLIEGLDWSTHITLAELRSKRLSFLADILEPRSNRALNHLVCFHLHGAHWSVFHHDLTGEYIDVARFNPPPAPEVFIVSTSPNIGFTIEDQAVLCGYLNPRRALEKDHLGLQRTDSTTCGFWSVLIAFSLLLGFDLQRDVVRDMDRNPIDLKELLALVYSAFFSDPVGVPLDLIQTLFMKFEPTCNYDELTHERFSMRPASIARAPDHATPNAAPTNPKQSSSVIEDGPVELDLRVAHLIDPILGDVNWAIGSHLPSANNIRNLLDGKEVDNAILDAYLDFFSQHLEGANITFMITDSIVGRDMQTLPKNGNKIEGMKPKVRRRSTREYWFDDQGIQDIFQLNWLIIPWFWTHHWFLLAVDFLNTRILVHDSHQRSGGKSWGLAATQQGATVNCGIYTIWFSKQVAMGNTDATFWKFMAEHSDMERRRIANRLSAAIHNDHQERNVQQMKALGVLLDPAPAPALEEDELFTQEQYEDYHVMLEAMHPRLASTDPSLRPTFEAWSAAEQKRMNVPVVGSCVLMAFSGNAYPTLVTKIHDSPIAVRMDLEWFGGIYGALPAGATPVMTISVDEWENAINFTCTSAELVPIEWPALLMKSEICFPSPVYSYQQALADALAPLVPLIVSIYSRPGSDNPPHFFRTINTLYRSGGDSEHFYRRTVGAPPGEEPFCTADEEYFTSLCWTIRAALTYVGDYGDRQAEHRQNGSRNWIHGAARLMLACAAAARYLQVDLPTALSLLEARQVYRPPGIFEHVWEVYTHALVAENIAAGYDSCDNLQIATPGTGCRSSSPSPGKFSYLDLFTCIHGLEN</sequence>